<sequence length="427" mass="48481">MIKKIFCILLLLFAVLPVWTLAASNMQGKRIVIESSLLGESREFQVLLPENYYADPSTRYPVLYLLDGDYLFHGASGLLDLLANKGQLIPDVILVGIADKGTDKYRQYMTPKGLTAPLKEQDNGRASEFLAHINSELTPYIEKNYRTADNTILFGHSIGGLFVLNALLESPDAFTDYLSSSPSVWLNDYAFVKRAKKVFAKSQHEPVSLYLSLGDETRMGQYGLIDVLDDLQPKNINWHFKHYPDENHVSVALFSLRHSLKKIFSGWFIAERELNKIESPDALLDHYKPLLAAFNINQAIPTPSVRAAISYFYRNKKQADINQFMLRVNKELPASEAAFVMMLASYVGHFDSPQAGVERLLDKEENFKHSIEFIKAIAVAYEKAKDNKLAFDYYQKALTLAKEQNANQWQVNIIEAKLLQTKVIENE</sequence>
<name>A0ABT0L6B1_9GAMM</name>
<evidence type="ECO:0000313" key="3">
    <source>
        <dbReference type="EMBL" id="MCL1123227.1"/>
    </source>
</evidence>
<dbReference type="InterPro" id="IPR052558">
    <property type="entry name" value="Siderophore_Hydrolase_D"/>
</dbReference>
<gene>
    <name evidence="3" type="ORF">L2764_01705</name>
</gene>
<evidence type="ECO:0000313" key="4">
    <source>
        <dbReference type="Proteomes" id="UP001203423"/>
    </source>
</evidence>
<dbReference type="Proteomes" id="UP001203423">
    <property type="component" value="Unassembled WGS sequence"/>
</dbReference>
<dbReference type="Pfam" id="PF00756">
    <property type="entry name" value="Esterase"/>
    <property type="match status" value="1"/>
</dbReference>
<organism evidence="3 4">
    <name type="scientific">Shewanella surugensis</name>
    <dbReference type="NCBI Taxonomy" id="212020"/>
    <lineage>
        <taxon>Bacteria</taxon>
        <taxon>Pseudomonadati</taxon>
        <taxon>Pseudomonadota</taxon>
        <taxon>Gammaproteobacteria</taxon>
        <taxon>Alteromonadales</taxon>
        <taxon>Shewanellaceae</taxon>
        <taxon>Shewanella</taxon>
    </lineage>
</organism>
<dbReference type="EMBL" id="JAKIKS010000003">
    <property type="protein sequence ID" value="MCL1123227.1"/>
    <property type="molecule type" value="Genomic_DNA"/>
</dbReference>
<proteinExistence type="inferred from homology"/>
<comment type="caution">
    <text evidence="3">The sequence shown here is derived from an EMBL/GenBank/DDBJ whole genome shotgun (WGS) entry which is preliminary data.</text>
</comment>
<dbReference type="RefSeq" id="WP_248938513.1">
    <property type="nucleotide sequence ID" value="NZ_JAKIKS010000003.1"/>
</dbReference>
<dbReference type="Gene3D" id="3.40.50.1820">
    <property type="entry name" value="alpha/beta hydrolase"/>
    <property type="match status" value="1"/>
</dbReference>
<evidence type="ECO:0000256" key="2">
    <source>
        <dbReference type="ARBA" id="ARBA00022801"/>
    </source>
</evidence>
<keyword evidence="4" id="KW-1185">Reference proteome</keyword>
<keyword evidence="2 3" id="KW-0378">Hydrolase</keyword>
<comment type="similarity">
    <text evidence="1">Belongs to the esterase D family.</text>
</comment>
<evidence type="ECO:0000256" key="1">
    <source>
        <dbReference type="ARBA" id="ARBA00005622"/>
    </source>
</evidence>
<dbReference type="GO" id="GO:0016787">
    <property type="term" value="F:hydrolase activity"/>
    <property type="evidence" value="ECO:0007669"/>
    <property type="project" value="UniProtKB-KW"/>
</dbReference>
<dbReference type="PANTHER" id="PTHR40841">
    <property type="entry name" value="SIDEROPHORE TRIACETYLFUSARININE C ESTERASE"/>
    <property type="match status" value="1"/>
</dbReference>
<protein>
    <submittedName>
        <fullName evidence="3">Alpha/beta hydrolase</fullName>
    </submittedName>
</protein>
<accession>A0ABT0L6B1</accession>
<dbReference type="PANTHER" id="PTHR40841:SF2">
    <property type="entry name" value="SIDEROPHORE-DEGRADING ESTERASE (EUROFUNG)"/>
    <property type="match status" value="1"/>
</dbReference>
<reference evidence="3 4" key="1">
    <citation type="submission" date="2022-01" db="EMBL/GenBank/DDBJ databases">
        <title>Whole genome-based taxonomy of the Shewanellaceae.</title>
        <authorList>
            <person name="Martin-Rodriguez A.J."/>
        </authorList>
    </citation>
    <scope>NUCLEOTIDE SEQUENCE [LARGE SCALE GENOMIC DNA]</scope>
    <source>
        <strain evidence="3 4">DSM 17177</strain>
    </source>
</reference>
<dbReference type="InterPro" id="IPR000801">
    <property type="entry name" value="Esterase-like"/>
</dbReference>
<dbReference type="InterPro" id="IPR029058">
    <property type="entry name" value="AB_hydrolase_fold"/>
</dbReference>
<dbReference type="SUPFAM" id="SSF53474">
    <property type="entry name" value="alpha/beta-Hydrolases"/>
    <property type="match status" value="1"/>
</dbReference>